<evidence type="ECO:0000256" key="14">
    <source>
        <dbReference type="ARBA" id="ARBA00045720"/>
    </source>
</evidence>
<name>A0A8J4HB28_9PROT</name>
<evidence type="ECO:0000256" key="2">
    <source>
        <dbReference type="ARBA" id="ARBA00008224"/>
    </source>
</evidence>
<dbReference type="AlphaFoldDB" id="A0A8J4HB28"/>
<dbReference type="InterPro" id="IPR003457">
    <property type="entry name" value="Transprt_MerT"/>
</dbReference>
<dbReference type="GO" id="GO:0046872">
    <property type="term" value="F:metal ion binding"/>
    <property type="evidence" value="ECO:0007669"/>
    <property type="project" value="UniProtKB-KW"/>
</dbReference>
<reference evidence="16" key="1">
    <citation type="journal article" date="2020" name="mSystems">
        <title>Genome- and Community-Level Interaction Insights into Carbon Utilization and Element Cycling Functions of Hydrothermarchaeota in Hydrothermal Sediment.</title>
        <authorList>
            <person name="Zhou Z."/>
            <person name="Liu Y."/>
            <person name="Xu W."/>
            <person name="Pan J."/>
            <person name="Luo Z.H."/>
            <person name="Li M."/>
        </authorList>
    </citation>
    <scope>NUCLEOTIDE SEQUENCE</scope>
    <source>
        <strain evidence="16">SpSt-997</strain>
    </source>
</reference>
<evidence type="ECO:0000256" key="11">
    <source>
        <dbReference type="ARBA" id="ARBA00022989"/>
    </source>
</evidence>
<keyword evidence="10" id="KW-0476">Mercury</keyword>
<comment type="similarity">
    <text evidence="2">Belongs to the MerT family.</text>
</comment>
<evidence type="ECO:0000256" key="10">
    <source>
        <dbReference type="ARBA" id="ARBA00022914"/>
    </source>
</evidence>
<accession>A0A8J4HB28</accession>
<dbReference type="EMBL" id="DTQM01000091">
    <property type="protein sequence ID" value="HGC42540.1"/>
    <property type="molecule type" value="Genomic_DNA"/>
</dbReference>
<feature type="transmembrane region" description="Helical" evidence="15">
    <location>
        <begin position="69"/>
        <end position="85"/>
    </location>
</feature>
<evidence type="ECO:0000256" key="12">
    <source>
        <dbReference type="ARBA" id="ARBA00023136"/>
    </source>
</evidence>
<keyword evidence="5" id="KW-0475">Mercuric resistance</keyword>
<keyword evidence="7" id="KW-0997">Cell inner membrane</keyword>
<keyword evidence="9" id="KW-0479">Metal-binding</keyword>
<evidence type="ECO:0000256" key="9">
    <source>
        <dbReference type="ARBA" id="ARBA00022723"/>
    </source>
</evidence>
<evidence type="ECO:0000313" key="16">
    <source>
        <dbReference type="EMBL" id="HGC42540.1"/>
    </source>
</evidence>
<proteinExistence type="inferred from homology"/>
<comment type="subcellular location">
    <subcellularLocation>
        <location evidence="1">Cell inner membrane</location>
        <topology evidence="1">Multi-pass membrane protein</topology>
    </subcellularLocation>
</comment>
<feature type="transmembrane region" description="Helical" evidence="15">
    <location>
        <begin position="25"/>
        <end position="57"/>
    </location>
</feature>
<keyword evidence="4" id="KW-0813">Transport</keyword>
<evidence type="ECO:0000256" key="13">
    <source>
        <dbReference type="ARBA" id="ARBA00030934"/>
    </source>
</evidence>
<keyword evidence="12 15" id="KW-0472">Membrane</keyword>
<gene>
    <name evidence="16" type="ORF">ENY07_04850</name>
</gene>
<comment type="caution">
    <text evidence="16">The sequence shown here is derived from an EMBL/GenBank/DDBJ whole genome shotgun (WGS) entry which is preliminary data.</text>
</comment>
<dbReference type="GO" id="GO:0015097">
    <property type="term" value="F:mercury ion transmembrane transporter activity"/>
    <property type="evidence" value="ECO:0007669"/>
    <property type="project" value="InterPro"/>
</dbReference>
<keyword evidence="8 15" id="KW-0812">Transmembrane</keyword>
<dbReference type="Pfam" id="PF02411">
    <property type="entry name" value="MerT"/>
    <property type="match status" value="1"/>
</dbReference>
<comment type="function">
    <text evidence="14">Involved in mercury resistance. Probably transfers a mercuric ion from the periplasmic Hg(2+)-binding protein MerP to the cytoplasmic mercuric reductase MerA.</text>
</comment>
<keyword evidence="6" id="KW-1003">Cell membrane</keyword>
<dbReference type="GO" id="GO:0005886">
    <property type="term" value="C:plasma membrane"/>
    <property type="evidence" value="ECO:0007669"/>
    <property type="project" value="UniProtKB-SubCell"/>
</dbReference>
<organism evidence="16">
    <name type="scientific">Acidicaldus sp</name>
    <dbReference type="NCBI Taxonomy" id="1872105"/>
    <lineage>
        <taxon>Bacteria</taxon>
        <taxon>Pseudomonadati</taxon>
        <taxon>Pseudomonadota</taxon>
        <taxon>Alphaproteobacteria</taxon>
        <taxon>Acetobacterales</taxon>
        <taxon>Acetobacteraceae</taxon>
        <taxon>Acidicaldus</taxon>
    </lineage>
</organism>
<evidence type="ECO:0000256" key="15">
    <source>
        <dbReference type="SAM" id="Phobius"/>
    </source>
</evidence>
<feature type="transmembrane region" description="Helical" evidence="15">
    <location>
        <begin position="106"/>
        <end position="128"/>
    </location>
</feature>
<evidence type="ECO:0000256" key="3">
    <source>
        <dbReference type="ARBA" id="ARBA00017053"/>
    </source>
</evidence>
<keyword evidence="11 15" id="KW-1133">Transmembrane helix</keyword>
<evidence type="ECO:0000256" key="5">
    <source>
        <dbReference type="ARBA" id="ARBA00022466"/>
    </source>
</evidence>
<evidence type="ECO:0000256" key="4">
    <source>
        <dbReference type="ARBA" id="ARBA00022448"/>
    </source>
</evidence>
<sequence length="133" mass="13805">MDQQVGTEIKDAVVGRPVTSKGARLLSLGGIAAALGAASCCVIPFLLFILGVSGAWIGNLTALEPYQPIFAAAALGFIVLGAMRLRRRAAIACADGYCGTPRADRIARIGLWAAGVLVFVAVAFPYLIRAIAF</sequence>
<evidence type="ECO:0000256" key="8">
    <source>
        <dbReference type="ARBA" id="ARBA00022692"/>
    </source>
</evidence>
<evidence type="ECO:0000256" key="6">
    <source>
        <dbReference type="ARBA" id="ARBA00022475"/>
    </source>
</evidence>
<evidence type="ECO:0000256" key="1">
    <source>
        <dbReference type="ARBA" id="ARBA00004429"/>
    </source>
</evidence>
<protein>
    <recommendedName>
        <fullName evidence="3">Mercuric transport protein MerT</fullName>
    </recommendedName>
    <alternativeName>
        <fullName evidence="13">Mercury ion transport protein</fullName>
    </alternativeName>
</protein>
<evidence type="ECO:0000256" key="7">
    <source>
        <dbReference type="ARBA" id="ARBA00022519"/>
    </source>
</evidence>